<dbReference type="STRING" id="1903952.BIT28_02270"/>
<reference evidence="2 3" key="1">
    <citation type="submission" date="2016-09" db="EMBL/GenBank/DDBJ databases">
        <title>Photobacterium proteolyticum sp. nov. a protease producing bacterium isolated from ocean sediments of Laizhou Bay.</title>
        <authorList>
            <person name="Li Y."/>
        </authorList>
    </citation>
    <scope>NUCLEOTIDE SEQUENCE [LARGE SCALE GENOMIC DNA]</scope>
    <source>
        <strain evidence="2 3">13-12</strain>
    </source>
</reference>
<dbReference type="PANTHER" id="PTHR35894">
    <property type="entry name" value="GENERAL SECRETION PATHWAY PROTEIN A-RELATED"/>
    <property type="match status" value="1"/>
</dbReference>
<dbReference type="InterPro" id="IPR052026">
    <property type="entry name" value="ExeA_AAA_ATPase_DNA-bind"/>
</dbReference>
<dbReference type="Gene3D" id="3.40.50.300">
    <property type="entry name" value="P-loop containing nucleotide triphosphate hydrolases"/>
    <property type="match status" value="1"/>
</dbReference>
<gene>
    <name evidence="2" type="ORF">BIT28_02270</name>
</gene>
<dbReference type="Proteomes" id="UP000186905">
    <property type="component" value="Unassembled WGS sequence"/>
</dbReference>
<organism evidence="2 3">
    <name type="scientific">Photobacterium proteolyticum</name>
    <dbReference type="NCBI Taxonomy" id="1903952"/>
    <lineage>
        <taxon>Bacteria</taxon>
        <taxon>Pseudomonadati</taxon>
        <taxon>Pseudomonadota</taxon>
        <taxon>Gammaproteobacteria</taxon>
        <taxon>Vibrionales</taxon>
        <taxon>Vibrionaceae</taxon>
        <taxon>Photobacterium</taxon>
    </lineage>
</organism>
<dbReference type="PANTHER" id="PTHR35894:SF5">
    <property type="entry name" value="MU-LIKE PROPHAGE FLUMU DNA TRANSPOSITION PROTEIN B"/>
    <property type="match status" value="1"/>
</dbReference>
<accession>A0A1Q9H1U4</accession>
<dbReference type="EMBL" id="MJIL01000033">
    <property type="protein sequence ID" value="OLQ81704.1"/>
    <property type="molecule type" value="Genomic_DNA"/>
</dbReference>
<sequence length="289" mass="32890">MSSREEKIEKAKKAFITTPDVSRILENIDRCRQLSQIDTEPCCMMVYGATGVGKTSIIRKYLKQNKRESYIEGDVVPVLYIELPENAKPVDVAREILLQLNDPLALYESDTVVLTKRIIDLVPLLKIEIIIIDEFQHLVEKNSNKILARVGDWLKILINKTQCPVVLFGMPYSQVVLAANSQLRSRFSIQFHLRPFSYLEKQGIFLGFLKQLDKALPFDKLSGLDNEPLAKKLYAFSGGNMRSLRNLIFHASVHAIDHERSCIIKEDLLYASELTSGYAPHKPTGRLLM</sequence>
<dbReference type="InterPro" id="IPR003593">
    <property type="entry name" value="AAA+_ATPase"/>
</dbReference>
<evidence type="ECO:0000313" key="3">
    <source>
        <dbReference type="Proteomes" id="UP000186905"/>
    </source>
</evidence>
<name>A0A1Q9H1U4_9GAMM</name>
<comment type="caution">
    <text evidence="2">The sequence shown here is derived from an EMBL/GenBank/DDBJ whole genome shotgun (WGS) entry which is preliminary data.</text>
</comment>
<feature type="domain" description="AAA+ ATPase" evidence="1">
    <location>
        <begin position="40"/>
        <end position="197"/>
    </location>
</feature>
<protein>
    <submittedName>
        <fullName evidence="2">Transposase</fullName>
    </submittedName>
</protein>
<dbReference type="SMART" id="SM00382">
    <property type="entry name" value="AAA"/>
    <property type="match status" value="1"/>
</dbReference>
<keyword evidence="3" id="KW-1185">Reference proteome</keyword>
<evidence type="ECO:0000313" key="2">
    <source>
        <dbReference type="EMBL" id="OLQ81704.1"/>
    </source>
</evidence>
<evidence type="ECO:0000259" key="1">
    <source>
        <dbReference type="SMART" id="SM00382"/>
    </source>
</evidence>
<dbReference type="InterPro" id="IPR027417">
    <property type="entry name" value="P-loop_NTPase"/>
</dbReference>
<dbReference type="InterPro" id="IPR008868">
    <property type="entry name" value="TniB"/>
</dbReference>
<dbReference type="Pfam" id="PF05621">
    <property type="entry name" value="TniB"/>
    <property type="match status" value="1"/>
</dbReference>
<dbReference type="SUPFAM" id="SSF52540">
    <property type="entry name" value="P-loop containing nucleoside triphosphate hydrolases"/>
    <property type="match status" value="1"/>
</dbReference>
<proteinExistence type="predicted"/>
<dbReference type="RefSeq" id="WP_075761695.1">
    <property type="nucleotide sequence ID" value="NZ_MJIL01000033.1"/>
</dbReference>
<dbReference type="AlphaFoldDB" id="A0A1Q9H1U4"/>